<dbReference type="Proteomes" id="UP000325636">
    <property type="component" value="Unassembled WGS sequence"/>
</dbReference>
<accession>A0A5J5LPS9</accession>
<dbReference type="NCBIfam" id="TIGR04096">
    <property type="entry name" value="dnd_rel_methyl"/>
    <property type="match status" value="1"/>
</dbReference>
<evidence type="ECO:0000313" key="1">
    <source>
        <dbReference type="EMBL" id="KAB0238242.1"/>
    </source>
</evidence>
<keyword evidence="2" id="KW-0808">Transferase</keyword>
<reference evidence="3" key="1">
    <citation type="submission" date="2019-04" db="EMBL/GenBank/DDBJ databases">
        <title>Microviridin 1777: A Toxic Chymotrypsin Inhibitor Discovered by a Metabologenomic Approach.</title>
        <authorList>
            <person name="Sieber S."/>
            <person name="Grendelmeier S.M."/>
            <person name="Harris L.A."/>
            <person name="Mitchell D.A."/>
            <person name="Gademann K."/>
        </authorList>
    </citation>
    <scope>NUCLEOTIDE SEQUENCE [LARGE SCALE GENOMIC DNA]</scope>
    <source>
        <strain evidence="3">EAWAG127a</strain>
    </source>
</reference>
<sequence>MTLTDATKYDIMTEREERLRKIAENFRRISKKTGQSAVELGLDLLEAKKLCEMGRWKEWLRENFPYSDRTAQRFMEIAREEDLPRNLDRYQSTALSRLKNETEEVKEICQELAEQGETITPAKIEKIRGDLKGLFEINGEKAEKDPANFKRQDVELRDIRHLTAIQRSNLSTPFRVAIERGSIEKKDSIFDYGCGRAGDIIFLRLKGYEITGFDPFFFPLNPLRKSDVVTLNYVINVIEDPIERASVLKIAYELARKRLICAIRTDPAPSVVLPHGDGHIVSTGCFQKHYTQESAKDFLKEILKKEPIALDSGIFEISKY</sequence>
<dbReference type="InterPro" id="IPR029063">
    <property type="entry name" value="SAM-dependent_MTases_sf"/>
</dbReference>
<dbReference type="InterPro" id="IPR021451">
    <property type="entry name" value="DUF3102"/>
</dbReference>
<keyword evidence="2" id="KW-0489">Methyltransferase</keyword>
<gene>
    <name evidence="1" type="ORF">EZJ55_24545</name>
    <name evidence="2" type="ORF">EZJ55_24695</name>
</gene>
<organism evidence="2 3">
    <name type="scientific">Microcystis aeruginosa EAWAG127a</name>
    <dbReference type="NCBI Taxonomy" id="2529855"/>
    <lineage>
        <taxon>Bacteria</taxon>
        <taxon>Bacillati</taxon>
        <taxon>Cyanobacteriota</taxon>
        <taxon>Cyanophyceae</taxon>
        <taxon>Oscillatoriophycideae</taxon>
        <taxon>Chroococcales</taxon>
        <taxon>Microcystaceae</taxon>
        <taxon>Microcystis</taxon>
    </lineage>
</organism>
<dbReference type="AlphaFoldDB" id="A0A5J5LPS9"/>
<dbReference type="RefSeq" id="WP_150978666.1">
    <property type="nucleotide sequence ID" value="NZ_SRLN01000017.1"/>
</dbReference>
<dbReference type="GO" id="GO:0008168">
    <property type="term" value="F:methyltransferase activity"/>
    <property type="evidence" value="ECO:0007669"/>
    <property type="project" value="UniProtKB-KW"/>
</dbReference>
<dbReference type="Pfam" id="PF11300">
    <property type="entry name" value="DUF3102"/>
    <property type="match status" value="1"/>
</dbReference>
<evidence type="ECO:0000313" key="2">
    <source>
        <dbReference type="EMBL" id="KAB0238268.1"/>
    </source>
</evidence>
<dbReference type="Pfam" id="PF13489">
    <property type="entry name" value="Methyltransf_23"/>
    <property type="match status" value="1"/>
</dbReference>
<comment type="caution">
    <text evidence="2">The sequence shown here is derived from an EMBL/GenBank/DDBJ whole genome shotgun (WGS) entry which is preliminary data.</text>
</comment>
<dbReference type="SUPFAM" id="SSF53335">
    <property type="entry name" value="S-adenosyl-L-methionine-dependent methyltransferases"/>
    <property type="match status" value="1"/>
</dbReference>
<reference evidence="2" key="2">
    <citation type="journal article" date="2020" name="J. Nat. Prod.">
        <title>Microviridin 1777: A Toxic Chymotrypsin Inhibitor Discovered by a Metabologenomic Approach.</title>
        <authorList>
            <person name="Sieber S."/>
            <person name="Grendelmeier S.M."/>
            <person name="Harris L.A."/>
            <person name="Mitchell D.A."/>
            <person name="Gademann K."/>
        </authorList>
    </citation>
    <scope>NUCLEOTIDE SEQUENCE</scope>
    <source>
        <strain evidence="2">EAWAG127a</strain>
    </source>
</reference>
<proteinExistence type="predicted"/>
<protein>
    <submittedName>
        <fullName evidence="2">DNA phosphorothioation-associated putative methyltransferase</fullName>
    </submittedName>
</protein>
<dbReference type="EMBL" id="SRLN01000017">
    <property type="protein sequence ID" value="KAB0238242.1"/>
    <property type="molecule type" value="Genomic_DNA"/>
</dbReference>
<dbReference type="GO" id="GO:0032259">
    <property type="term" value="P:methylation"/>
    <property type="evidence" value="ECO:0007669"/>
    <property type="project" value="UniProtKB-KW"/>
</dbReference>
<name>A0A5J5LPS9_MICAE</name>
<dbReference type="EMBL" id="SRLN01000017">
    <property type="protein sequence ID" value="KAB0238268.1"/>
    <property type="molecule type" value="Genomic_DNA"/>
</dbReference>
<dbReference type="InterPro" id="IPR024019">
    <property type="entry name" value="CHP04096"/>
</dbReference>
<evidence type="ECO:0000313" key="3">
    <source>
        <dbReference type="Proteomes" id="UP000325636"/>
    </source>
</evidence>